<dbReference type="SUPFAM" id="SSF55144">
    <property type="entry name" value="LigT-like"/>
    <property type="match status" value="1"/>
</dbReference>
<feature type="active site" description="Proton donor" evidence="2">
    <location>
        <position position="61"/>
    </location>
</feature>
<dbReference type="Gene3D" id="3.90.1140.10">
    <property type="entry name" value="Cyclic phosphodiesterase"/>
    <property type="match status" value="1"/>
</dbReference>
<name>A0A3M9XJK7_9HYPH</name>
<proteinExistence type="inferred from homology"/>
<dbReference type="GO" id="GO:0008664">
    <property type="term" value="F:RNA 2',3'-cyclic 3'-phosphodiesterase activity"/>
    <property type="evidence" value="ECO:0007669"/>
    <property type="project" value="UniProtKB-EC"/>
</dbReference>
<dbReference type="EC" id="3.1.4.58" evidence="2"/>
<dbReference type="InterPro" id="IPR004175">
    <property type="entry name" value="RNA_CPDase"/>
</dbReference>
<dbReference type="GO" id="GO:0004113">
    <property type="term" value="F:2',3'-cyclic-nucleotide 3'-phosphodiesterase activity"/>
    <property type="evidence" value="ECO:0007669"/>
    <property type="project" value="InterPro"/>
</dbReference>
<reference evidence="3 4" key="1">
    <citation type="submission" date="2018-08" db="EMBL/GenBank/DDBJ databases">
        <title>Genome sequence of Methylocystis hirsuta CSC1, a methanotroph able to accumulate PHAs.</title>
        <authorList>
            <person name="Bordel S."/>
            <person name="Rodriguez E."/>
            <person name="Gancedo J."/>
            <person name="Munoz R."/>
        </authorList>
    </citation>
    <scope>NUCLEOTIDE SEQUENCE [LARGE SCALE GENOMIC DNA]</scope>
    <source>
        <strain evidence="3 4">CSC1</strain>
    </source>
</reference>
<dbReference type="PANTHER" id="PTHR35561:SF1">
    <property type="entry name" value="RNA 2',3'-CYCLIC PHOSPHODIESTERASE"/>
    <property type="match status" value="1"/>
</dbReference>
<dbReference type="HAMAP" id="MF_01940">
    <property type="entry name" value="RNA_CPDase"/>
    <property type="match status" value="1"/>
</dbReference>
<comment type="caution">
    <text evidence="3">The sequence shown here is derived from an EMBL/GenBank/DDBJ whole genome shotgun (WGS) entry which is preliminary data.</text>
</comment>
<feature type="short sequence motif" description="HXTX 2" evidence="2">
    <location>
        <begin position="141"/>
        <end position="144"/>
    </location>
</feature>
<comment type="similarity">
    <text evidence="2">Belongs to the 2H phosphoesterase superfamily. ThpR family.</text>
</comment>
<gene>
    <name evidence="3" type="primary">thpR</name>
    <name evidence="3" type="ORF">D1O30_21050</name>
</gene>
<organism evidence="3 4">
    <name type="scientific">Methylocystis hirsuta</name>
    <dbReference type="NCBI Taxonomy" id="369798"/>
    <lineage>
        <taxon>Bacteria</taxon>
        <taxon>Pseudomonadati</taxon>
        <taxon>Pseudomonadota</taxon>
        <taxon>Alphaproteobacteria</taxon>
        <taxon>Hyphomicrobiales</taxon>
        <taxon>Methylocystaceae</taxon>
        <taxon>Methylocystis</taxon>
    </lineage>
</organism>
<dbReference type="PANTHER" id="PTHR35561">
    <property type="entry name" value="RNA 2',3'-CYCLIC PHOSPHODIESTERASE"/>
    <property type="match status" value="1"/>
</dbReference>
<evidence type="ECO:0000256" key="2">
    <source>
        <dbReference type="HAMAP-Rule" id="MF_01940"/>
    </source>
</evidence>
<dbReference type="EMBL" id="QWDD01000004">
    <property type="protein sequence ID" value="RNJ47935.1"/>
    <property type="molecule type" value="Genomic_DNA"/>
</dbReference>
<comment type="catalytic activity">
    <reaction evidence="2">
        <text>a 3'-end 2',3'-cyclophospho-ribonucleotide-RNA + H2O = a 3'-end 2'-phospho-ribonucleotide-RNA + H(+)</text>
        <dbReference type="Rhea" id="RHEA:11828"/>
        <dbReference type="Rhea" id="RHEA-COMP:10464"/>
        <dbReference type="Rhea" id="RHEA-COMP:17353"/>
        <dbReference type="ChEBI" id="CHEBI:15377"/>
        <dbReference type="ChEBI" id="CHEBI:15378"/>
        <dbReference type="ChEBI" id="CHEBI:83064"/>
        <dbReference type="ChEBI" id="CHEBI:173113"/>
        <dbReference type="EC" id="3.1.4.58"/>
    </reaction>
</comment>
<feature type="active site" description="Proton acceptor" evidence="2">
    <location>
        <position position="141"/>
    </location>
</feature>
<dbReference type="NCBIfam" id="TIGR02258">
    <property type="entry name" value="2_5_ligase"/>
    <property type="match status" value="1"/>
</dbReference>
<keyword evidence="1 2" id="KW-0378">Hydrolase</keyword>
<evidence type="ECO:0000256" key="1">
    <source>
        <dbReference type="ARBA" id="ARBA00022801"/>
    </source>
</evidence>
<comment type="function">
    <text evidence="2">Hydrolyzes RNA 2',3'-cyclic phosphodiester to an RNA 2'-phosphomonoester.</text>
</comment>
<dbReference type="AlphaFoldDB" id="A0A3M9XJK7"/>
<keyword evidence="4" id="KW-1185">Reference proteome</keyword>
<feature type="short sequence motif" description="HXTX 1" evidence="2">
    <location>
        <begin position="61"/>
        <end position="64"/>
    </location>
</feature>
<dbReference type="Pfam" id="PF13563">
    <property type="entry name" value="2_5_RNA_ligase2"/>
    <property type="match status" value="1"/>
</dbReference>
<dbReference type="InterPro" id="IPR009097">
    <property type="entry name" value="Cyclic_Pdiesterase"/>
</dbReference>
<dbReference type="Proteomes" id="UP000268623">
    <property type="component" value="Unassembled WGS sequence"/>
</dbReference>
<evidence type="ECO:0000313" key="4">
    <source>
        <dbReference type="Proteomes" id="UP000268623"/>
    </source>
</evidence>
<sequence length="216" mass="23480">MPTIDKPSNNTDDAKAERNVVPHMRVFVGVQVAPEIARELADLACDLKQFSVRLVAAADIHVTLVPPWNEASISETLEKLRQVTNNFGAFALTFQRICYGPQPRRPRLLWAECAATNEIAAFHAALGHAFGRNDERPFRPHATLARFPRNGSAIARRHPIDQQLALTQQVDTIALFQSPPGGGGGYRVLASLELAGSAACMAANAQFFGPSLADRS</sequence>
<protein>
    <recommendedName>
        <fullName evidence="2">RNA 2',3'-cyclic phosphodiesterase</fullName>
        <shortName evidence="2">RNA 2',3'-CPDase</shortName>
        <ecNumber evidence="2">3.1.4.58</ecNumber>
    </recommendedName>
</protein>
<accession>A0A3M9XJK7</accession>
<evidence type="ECO:0000313" key="3">
    <source>
        <dbReference type="EMBL" id="RNJ47935.1"/>
    </source>
</evidence>